<name>A0A1A7BI40_9SPHN</name>
<accession>A0A1A7BI40</accession>
<feature type="chain" id="PRO_5008355005" description="DUF2946 domain-containing protein" evidence="2">
    <location>
        <begin position="18"/>
        <end position="164"/>
    </location>
</feature>
<reference evidence="3 4" key="1">
    <citation type="submission" date="2016-06" db="EMBL/GenBank/DDBJ databases">
        <title>Genome sequence of Porphyrobacter dokdonensis DSW-74.</title>
        <authorList>
            <person name="Kim J.F."/>
            <person name="Song J.Y."/>
        </authorList>
    </citation>
    <scope>NUCLEOTIDE SEQUENCE [LARGE SCALE GENOMIC DNA]</scope>
    <source>
        <strain evidence="3 4">DSW-74</strain>
    </source>
</reference>
<organism evidence="3 4">
    <name type="scientific">Erythrobacter dokdonensis DSW-74</name>
    <dbReference type="NCBI Taxonomy" id="1300349"/>
    <lineage>
        <taxon>Bacteria</taxon>
        <taxon>Pseudomonadati</taxon>
        <taxon>Pseudomonadota</taxon>
        <taxon>Alphaproteobacteria</taxon>
        <taxon>Sphingomonadales</taxon>
        <taxon>Erythrobacteraceae</taxon>
        <taxon>Erythrobacter/Porphyrobacter group</taxon>
        <taxon>Erythrobacter</taxon>
    </lineage>
</organism>
<protein>
    <recommendedName>
        <fullName evidence="5">DUF2946 domain-containing protein</fullName>
    </recommendedName>
</protein>
<keyword evidence="2" id="KW-0732">Signal</keyword>
<evidence type="ECO:0000313" key="4">
    <source>
        <dbReference type="Proteomes" id="UP000092484"/>
    </source>
</evidence>
<evidence type="ECO:0000256" key="1">
    <source>
        <dbReference type="SAM" id="MobiDB-lite"/>
    </source>
</evidence>
<gene>
    <name evidence="3" type="ORF">I603_0280</name>
</gene>
<dbReference type="EMBL" id="LZYB01000001">
    <property type="protein sequence ID" value="OBV12149.1"/>
    <property type="molecule type" value="Genomic_DNA"/>
</dbReference>
<evidence type="ECO:0000256" key="2">
    <source>
        <dbReference type="SAM" id="SignalP"/>
    </source>
</evidence>
<sequence length="164" mass="16111">MARFALLLAAFAAVAQWAVPHGWMIGNARDGEALLVPCPGVSPALAALGRPAAPAPAPIPMAMAMAMMQGGEHAAHHAHHAMAGADAPAAAGDHSGHDGHASLASALCDFAALGAPVLPPEPIELDLLAPVAIVPPPLSRLALVPGRGLAAPPPPATGPPALSA</sequence>
<dbReference type="Proteomes" id="UP000092484">
    <property type="component" value="Unassembled WGS sequence"/>
</dbReference>
<evidence type="ECO:0008006" key="5">
    <source>
        <dbReference type="Google" id="ProtNLM"/>
    </source>
</evidence>
<feature type="compositionally biased region" description="Low complexity" evidence="1">
    <location>
        <begin position="81"/>
        <end position="93"/>
    </location>
</feature>
<proteinExistence type="predicted"/>
<dbReference type="AlphaFoldDB" id="A0A1A7BI40"/>
<feature type="region of interest" description="Disordered" evidence="1">
    <location>
        <begin position="75"/>
        <end position="98"/>
    </location>
</feature>
<dbReference type="STRING" id="1300349.I603_0280"/>
<keyword evidence="4" id="KW-1185">Reference proteome</keyword>
<dbReference type="PATRIC" id="fig|1300349.4.peg.277"/>
<feature type="signal peptide" evidence="2">
    <location>
        <begin position="1"/>
        <end position="17"/>
    </location>
</feature>
<evidence type="ECO:0000313" key="3">
    <source>
        <dbReference type="EMBL" id="OBV12149.1"/>
    </source>
</evidence>
<comment type="caution">
    <text evidence="3">The sequence shown here is derived from an EMBL/GenBank/DDBJ whole genome shotgun (WGS) entry which is preliminary data.</text>
</comment>